<dbReference type="CDD" id="cd06173">
    <property type="entry name" value="MFS_MefA_like"/>
    <property type="match status" value="1"/>
</dbReference>
<dbReference type="RefSeq" id="WP_088993823.1">
    <property type="nucleotide sequence ID" value="NZ_LT607750.1"/>
</dbReference>
<feature type="transmembrane region" description="Helical" evidence="6">
    <location>
        <begin position="167"/>
        <end position="186"/>
    </location>
</feature>
<dbReference type="Gene3D" id="1.20.1250.20">
    <property type="entry name" value="MFS general substrate transporter like domains"/>
    <property type="match status" value="1"/>
</dbReference>
<evidence type="ECO:0000256" key="2">
    <source>
        <dbReference type="ARBA" id="ARBA00022475"/>
    </source>
</evidence>
<feature type="transmembrane region" description="Helical" evidence="6">
    <location>
        <begin position="42"/>
        <end position="63"/>
    </location>
</feature>
<evidence type="ECO:0000256" key="6">
    <source>
        <dbReference type="SAM" id="Phobius"/>
    </source>
</evidence>
<accession>A0A1C5HW44</accession>
<feature type="transmembrane region" description="Helical" evidence="6">
    <location>
        <begin position="342"/>
        <end position="363"/>
    </location>
</feature>
<name>A0A1C5HW44_9ACTN</name>
<keyword evidence="3 6" id="KW-0812">Transmembrane</keyword>
<reference evidence="7 8" key="1">
    <citation type="submission" date="2016-06" db="EMBL/GenBank/DDBJ databases">
        <authorList>
            <person name="Kjaerup R.B."/>
            <person name="Dalgaard T.S."/>
            <person name="Juul-Madsen H.R."/>
        </authorList>
    </citation>
    <scope>NUCLEOTIDE SEQUENCE [LARGE SCALE GENOMIC DNA]</scope>
    <source>
        <strain evidence="7 8">DSM 43904</strain>
    </source>
</reference>
<keyword evidence="5 6" id="KW-0472">Membrane</keyword>
<dbReference type="AlphaFoldDB" id="A0A1C5HW44"/>
<protein>
    <submittedName>
        <fullName evidence="7">Predicted arabinose efflux permease, MFS family</fullName>
    </submittedName>
</protein>
<keyword evidence="8" id="KW-1185">Reference proteome</keyword>
<organism evidence="7 8">
    <name type="scientific">Micromonospora echinaurantiaca</name>
    <dbReference type="NCBI Taxonomy" id="47857"/>
    <lineage>
        <taxon>Bacteria</taxon>
        <taxon>Bacillati</taxon>
        <taxon>Actinomycetota</taxon>
        <taxon>Actinomycetes</taxon>
        <taxon>Micromonosporales</taxon>
        <taxon>Micromonosporaceae</taxon>
        <taxon>Micromonospora</taxon>
    </lineage>
</organism>
<keyword evidence="2" id="KW-1003">Cell membrane</keyword>
<feature type="transmembrane region" description="Helical" evidence="6">
    <location>
        <begin position="214"/>
        <end position="236"/>
    </location>
</feature>
<evidence type="ECO:0000256" key="3">
    <source>
        <dbReference type="ARBA" id="ARBA00022692"/>
    </source>
</evidence>
<dbReference type="GO" id="GO:0022857">
    <property type="term" value="F:transmembrane transporter activity"/>
    <property type="evidence" value="ECO:0007669"/>
    <property type="project" value="InterPro"/>
</dbReference>
<dbReference type="InterPro" id="IPR011701">
    <property type="entry name" value="MFS"/>
</dbReference>
<dbReference type="InterPro" id="IPR036259">
    <property type="entry name" value="MFS_trans_sf"/>
</dbReference>
<feature type="transmembrane region" description="Helical" evidence="6">
    <location>
        <begin position="302"/>
        <end position="321"/>
    </location>
</feature>
<dbReference type="Pfam" id="PF07690">
    <property type="entry name" value="MFS_1"/>
    <property type="match status" value="1"/>
</dbReference>
<dbReference type="Proteomes" id="UP000198217">
    <property type="component" value="Chromosome I"/>
</dbReference>
<evidence type="ECO:0000313" key="7">
    <source>
        <dbReference type="EMBL" id="SCG50236.1"/>
    </source>
</evidence>
<feature type="transmembrane region" description="Helical" evidence="6">
    <location>
        <begin position="276"/>
        <end position="296"/>
    </location>
</feature>
<dbReference type="PANTHER" id="PTHR23513:SF11">
    <property type="entry name" value="STAPHYLOFERRIN A TRANSPORTER"/>
    <property type="match status" value="1"/>
</dbReference>
<comment type="subcellular location">
    <subcellularLocation>
        <location evidence="1">Cell membrane</location>
        <topology evidence="1">Multi-pass membrane protein</topology>
    </subcellularLocation>
</comment>
<evidence type="ECO:0000256" key="5">
    <source>
        <dbReference type="ARBA" id="ARBA00023136"/>
    </source>
</evidence>
<feature type="transmembrane region" description="Helical" evidence="6">
    <location>
        <begin position="12"/>
        <end position="36"/>
    </location>
</feature>
<evidence type="ECO:0000256" key="4">
    <source>
        <dbReference type="ARBA" id="ARBA00022989"/>
    </source>
</evidence>
<dbReference type="EMBL" id="LT607750">
    <property type="protein sequence ID" value="SCG50236.1"/>
    <property type="molecule type" value="Genomic_DNA"/>
</dbReference>
<gene>
    <name evidence="7" type="ORF">GA0070609_2346</name>
</gene>
<keyword evidence="4 6" id="KW-1133">Transmembrane helix</keyword>
<feature type="transmembrane region" description="Helical" evidence="6">
    <location>
        <begin position="248"/>
        <end position="269"/>
    </location>
</feature>
<evidence type="ECO:0000256" key="1">
    <source>
        <dbReference type="ARBA" id="ARBA00004651"/>
    </source>
</evidence>
<sequence>MTHPLRVRSFRLLFLSRTVSAVGDAVVPAALALAVLRATGSPGALALVLACATVPRLLLLPLGGVLADRFDARRVAIAADLVRCAAQLVVGVELLGDPGLTPIAVATAIGGAAGAFALPTAAPLVAATVTPAQRQPANALVGVTANASRLAGPALAGALIWAAGPGWAFLFDAATFAVSAALLAAVRIRHVPLPAPSLRTDLAHGWREVRARDWYWTSLVAHGVWNGAAAVLMTLGPAVAVHRLGGEGVWVLLLQAGAVGMLAGSLLAARVRPRRPVLLANLALAGYAAPLALLAVAAPAPLVIAAYGLALTALGYLNPVWETVVQHEFPPQVLARVTSYDWLVSLAATPLGYALAPVAARAFGDAAPLLTAGLLVLVACAGTAAVPGVRRLALAPRDDLAATAR</sequence>
<evidence type="ECO:0000313" key="8">
    <source>
        <dbReference type="Proteomes" id="UP000198217"/>
    </source>
</evidence>
<dbReference type="SUPFAM" id="SSF103473">
    <property type="entry name" value="MFS general substrate transporter"/>
    <property type="match status" value="1"/>
</dbReference>
<proteinExistence type="predicted"/>
<feature type="transmembrane region" description="Helical" evidence="6">
    <location>
        <begin position="369"/>
        <end position="389"/>
    </location>
</feature>
<dbReference type="GO" id="GO:0005886">
    <property type="term" value="C:plasma membrane"/>
    <property type="evidence" value="ECO:0007669"/>
    <property type="project" value="UniProtKB-SubCell"/>
</dbReference>
<dbReference type="PANTHER" id="PTHR23513">
    <property type="entry name" value="INTEGRAL MEMBRANE EFFLUX PROTEIN-RELATED"/>
    <property type="match status" value="1"/>
</dbReference>